<feature type="region of interest" description="Disordered" evidence="1">
    <location>
        <begin position="278"/>
        <end position="297"/>
    </location>
</feature>
<evidence type="ECO:0000313" key="2">
    <source>
        <dbReference type="EMBL" id="SFP84237.1"/>
    </source>
</evidence>
<dbReference type="OrthoDB" id="506280at2"/>
<evidence type="ECO:0008006" key="4">
    <source>
        <dbReference type="Google" id="ProtNLM"/>
    </source>
</evidence>
<dbReference type="STRING" id="634430.SAMN04488241_108150"/>
<reference evidence="2 3" key="1">
    <citation type="submission" date="2016-10" db="EMBL/GenBank/DDBJ databases">
        <authorList>
            <person name="de Groot N.N."/>
        </authorList>
    </citation>
    <scope>NUCLEOTIDE SEQUENCE [LARGE SCALE GENOMIC DNA]</scope>
    <source>
        <strain evidence="2 3">CGMCC 1.9113</strain>
    </source>
</reference>
<accession>A0A1I5TNQ6</accession>
<sequence>MTLVLLDNDTTQVVRRVPQGEARREAVLRDLIAEHPALLPVHDLDPSYGRLVTVTRELSIPGVGFVDVLLMDEAGRLVMVECKLWRNPQARREVVGQILDYARELSRYGYEDLQRQVSIATRRQGNVLYALAQEVGGTLPEAEFVDRVTRDLAAGRFLLLVVGDGIAEGTRRIGEYLRDQPGLAFGFGLIEIAEYRHTDAGGTEHVIMQPRVLAQTAIIERHVIRSEVPGIVFDAVDSAAAARPTGGATTSTASNTAPRAVTETGTRWRSFVERFATDTRFDDPGQPPPKNGGNGWIRVPLPDGLYINVWRSMNTGRMGTQVRFAGPEQRAAFEALLAEREIIDAEFTAQDLEPPSWEDGEVAQINLSMPAPQPWTDEVEAEQRRWLGARANQLVNSLRPRLQSNGREMAA</sequence>
<gene>
    <name evidence="2" type="ORF">SAMN04488241_108150</name>
</gene>
<dbReference type="EMBL" id="FOXP01000008">
    <property type="protein sequence ID" value="SFP84237.1"/>
    <property type="molecule type" value="Genomic_DNA"/>
</dbReference>
<proteinExistence type="predicted"/>
<keyword evidence="3" id="KW-1185">Reference proteome</keyword>
<dbReference type="RefSeq" id="WP_093333771.1">
    <property type="nucleotide sequence ID" value="NZ_FOXP01000008.1"/>
</dbReference>
<protein>
    <recommendedName>
        <fullName evidence="4">DUF4268 domain-containing protein</fullName>
    </recommendedName>
</protein>
<organism evidence="2 3">
    <name type="scientific">Sphingomonas rubra</name>
    <dbReference type="NCBI Taxonomy" id="634430"/>
    <lineage>
        <taxon>Bacteria</taxon>
        <taxon>Pseudomonadati</taxon>
        <taxon>Pseudomonadota</taxon>
        <taxon>Alphaproteobacteria</taxon>
        <taxon>Sphingomonadales</taxon>
        <taxon>Sphingomonadaceae</taxon>
        <taxon>Sphingomonas</taxon>
    </lineage>
</organism>
<dbReference type="InterPro" id="IPR011856">
    <property type="entry name" value="tRNA_endonuc-like_dom_sf"/>
</dbReference>
<evidence type="ECO:0000256" key="1">
    <source>
        <dbReference type="SAM" id="MobiDB-lite"/>
    </source>
</evidence>
<evidence type="ECO:0000313" key="3">
    <source>
        <dbReference type="Proteomes" id="UP000199586"/>
    </source>
</evidence>
<dbReference type="Gene3D" id="3.40.1350.10">
    <property type="match status" value="1"/>
</dbReference>
<dbReference type="Proteomes" id="UP000199586">
    <property type="component" value="Unassembled WGS sequence"/>
</dbReference>
<dbReference type="AlphaFoldDB" id="A0A1I5TNQ6"/>
<dbReference type="GO" id="GO:0003676">
    <property type="term" value="F:nucleic acid binding"/>
    <property type="evidence" value="ECO:0007669"/>
    <property type="project" value="InterPro"/>
</dbReference>
<name>A0A1I5TNQ6_9SPHN</name>